<keyword evidence="3" id="KW-1185">Reference proteome</keyword>
<proteinExistence type="predicted"/>
<evidence type="ECO:0000256" key="1">
    <source>
        <dbReference type="SAM" id="SignalP"/>
    </source>
</evidence>
<feature type="signal peptide" evidence="1">
    <location>
        <begin position="1"/>
        <end position="21"/>
    </location>
</feature>
<gene>
    <name evidence="2" type="ORF">EB796_002812</name>
</gene>
<dbReference type="EMBL" id="VXIV02000335">
    <property type="protein sequence ID" value="KAF6038876.1"/>
    <property type="molecule type" value="Genomic_DNA"/>
</dbReference>
<keyword evidence="1" id="KW-0732">Signal</keyword>
<accession>A0A7J7KLT3</accession>
<sequence>MLSFVSQLLTALLCNFVADLGSYIIRTCKTDVSIDMYLSPDMCLDESRPGSGHMCTCPEERCNSAMPSLSTSHITLLIPTLCWIVKFFK</sequence>
<dbReference type="Proteomes" id="UP000593567">
    <property type="component" value="Unassembled WGS sequence"/>
</dbReference>
<organism evidence="2 3">
    <name type="scientific">Bugula neritina</name>
    <name type="common">Brown bryozoan</name>
    <name type="synonym">Sertularia neritina</name>
    <dbReference type="NCBI Taxonomy" id="10212"/>
    <lineage>
        <taxon>Eukaryota</taxon>
        <taxon>Metazoa</taxon>
        <taxon>Spiralia</taxon>
        <taxon>Lophotrochozoa</taxon>
        <taxon>Bryozoa</taxon>
        <taxon>Gymnolaemata</taxon>
        <taxon>Cheilostomatida</taxon>
        <taxon>Flustrina</taxon>
        <taxon>Buguloidea</taxon>
        <taxon>Bugulidae</taxon>
        <taxon>Bugula</taxon>
    </lineage>
</organism>
<reference evidence="2" key="1">
    <citation type="submission" date="2020-06" db="EMBL/GenBank/DDBJ databases">
        <title>Draft genome of Bugula neritina, a colonial animal packing powerful symbionts and potential medicines.</title>
        <authorList>
            <person name="Rayko M."/>
        </authorList>
    </citation>
    <scope>NUCLEOTIDE SEQUENCE [LARGE SCALE GENOMIC DNA]</scope>
    <source>
        <strain evidence="2">Kwan_BN1</strain>
    </source>
</reference>
<evidence type="ECO:0000313" key="2">
    <source>
        <dbReference type="EMBL" id="KAF6038876.1"/>
    </source>
</evidence>
<evidence type="ECO:0000313" key="3">
    <source>
        <dbReference type="Proteomes" id="UP000593567"/>
    </source>
</evidence>
<feature type="chain" id="PRO_5029509377" evidence="1">
    <location>
        <begin position="22"/>
        <end position="89"/>
    </location>
</feature>
<name>A0A7J7KLT3_BUGNE</name>
<dbReference type="OrthoDB" id="9991292at2759"/>
<protein>
    <submittedName>
        <fullName evidence="2">Uncharacterized protein</fullName>
    </submittedName>
</protein>
<dbReference type="AlphaFoldDB" id="A0A7J7KLT3"/>
<comment type="caution">
    <text evidence="2">The sequence shown here is derived from an EMBL/GenBank/DDBJ whole genome shotgun (WGS) entry which is preliminary data.</text>
</comment>